<accession>A0A4S2KT53</accession>
<protein>
    <submittedName>
        <fullName evidence="2">Uncharacterized protein</fullName>
    </submittedName>
</protein>
<name>A0A4S2KT53_9HYME</name>
<feature type="transmembrane region" description="Helical" evidence="1">
    <location>
        <begin position="60"/>
        <end position="80"/>
    </location>
</feature>
<dbReference type="Proteomes" id="UP000310200">
    <property type="component" value="Unassembled WGS sequence"/>
</dbReference>
<reference evidence="2 3" key="1">
    <citation type="journal article" date="2019" name="Philos. Trans. R. Soc. Lond., B, Biol. Sci.">
        <title>Ant behaviour and brain gene expression of defending hosts depend on the ecological success of the intruding social parasite.</title>
        <authorList>
            <person name="Kaur R."/>
            <person name="Stoldt M."/>
            <person name="Jongepier E."/>
            <person name="Feldmeyer B."/>
            <person name="Menzel F."/>
            <person name="Bornberg-Bauer E."/>
            <person name="Foitzik S."/>
        </authorList>
    </citation>
    <scope>NUCLEOTIDE SEQUENCE [LARGE SCALE GENOMIC DNA]</scope>
    <source>
        <tissue evidence="2">Whole body</tissue>
    </source>
</reference>
<proteinExistence type="predicted"/>
<keyword evidence="1" id="KW-1133">Transmembrane helix</keyword>
<evidence type="ECO:0000256" key="1">
    <source>
        <dbReference type="SAM" id="Phobius"/>
    </source>
</evidence>
<dbReference type="AlphaFoldDB" id="A0A4S2KT53"/>
<keyword evidence="1" id="KW-0812">Transmembrane</keyword>
<evidence type="ECO:0000313" key="3">
    <source>
        <dbReference type="Proteomes" id="UP000310200"/>
    </source>
</evidence>
<comment type="caution">
    <text evidence="2">The sequence shown here is derived from an EMBL/GenBank/DDBJ whole genome shotgun (WGS) entry which is preliminary data.</text>
</comment>
<keyword evidence="1" id="KW-0472">Membrane</keyword>
<dbReference type="EMBL" id="QBLH01001127">
    <property type="protein sequence ID" value="TGZ52990.1"/>
    <property type="molecule type" value="Genomic_DNA"/>
</dbReference>
<gene>
    <name evidence="2" type="ORF">DBV15_00596</name>
</gene>
<keyword evidence="3" id="KW-1185">Reference proteome</keyword>
<sequence length="182" mass="20740">MQTSEASLDSRKVQNRNTPPVCRVCARDVYGTVTSCRRHYDRWASISIDLSGHTHKLLTVILYTGLYIRGVIALLMRFLFRSKAHLASSRCNQDIKGLDWDWLDLRIISRRPRTTPSEAELSTLNIRSVGLRRRFRFMLEDTWDGHPYGGDLSGQMKATSKDGYGTDVTSLSAFLRRTLSAL</sequence>
<organism evidence="2 3">
    <name type="scientific">Temnothorax longispinosus</name>
    <dbReference type="NCBI Taxonomy" id="300112"/>
    <lineage>
        <taxon>Eukaryota</taxon>
        <taxon>Metazoa</taxon>
        <taxon>Ecdysozoa</taxon>
        <taxon>Arthropoda</taxon>
        <taxon>Hexapoda</taxon>
        <taxon>Insecta</taxon>
        <taxon>Pterygota</taxon>
        <taxon>Neoptera</taxon>
        <taxon>Endopterygota</taxon>
        <taxon>Hymenoptera</taxon>
        <taxon>Apocrita</taxon>
        <taxon>Aculeata</taxon>
        <taxon>Formicoidea</taxon>
        <taxon>Formicidae</taxon>
        <taxon>Myrmicinae</taxon>
        <taxon>Temnothorax</taxon>
    </lineage>
</organism>
<evidence type="ECO:0000313" key="2">
    <source>
        <dbReference type="EMBL" id="TGZ52990.1"/>
    </source>
</evidence>